<dbReference type="InterPro" id="IPR033421">
    <property type="entry name" value="Rit1_DUSP-like"/>
</dbReference>
<dbReference type="GO" id="GO:0019988">
    <property type="term" value="P:charged-tRNA amino acid modification"/>
    <property type="evidence" value="ECO:0007669"/>
    <property type="project" value="InterPro"/>
</dbReference>
<dbReference type="Pfam" id="PF04179">
    <property type="entry name" value="Init_tRNA_PT"/>
    <property type="match status" value="1"/>
</dbReference>
<protein>
    <submittedName>
        <fullName evidence="4">tRNA '-O-ribosylphosphate transferase</fullName>
    </submittedName>
</protein>
<evidence type="ECO:0000256" key="1">
    <source>
        <dbReference type="SAM" id="MobiDB-lite"/>
    </source>
</evidence>
<gene>
    <name evidence="4" type="ORF">I316_07677</name>
</gene>
<dbReference type="InterPro" id="IPR033449">
    <property type="entry name" value="Rit1_N"/>
</dbReference>
<evidence type="ECO:0000313" key="4">
    <source>
        <dbReference type="EMBL" id="OCF30711.1"/>
    </source>
</evidence>
<dbReference type="Pfam" id="PF17184">
    <property type="entry name" value="Rit1_C"/>
    <property type="match status" value="1"/>
</dbReference>
<dbReference type="EMBL" id="KI669515">
    <property type="protein sequence ID" value="OCF30711.1"/>
    <property type="molecule type" value="Genomic_DNA"/>
</dbReference>
<reference evidence="4 5" key="1">
    <citation type="submission" date="2013-07" db="EMBL/GenBank/DDBJ databases">
        <title>The Genome Sequence of Cryptococcus heveanensis BCC8398.</title>
        <authorList>
            <consortium name="The Broad Institute Genome Sequencing Platform"/>
            <person name="Cuomo C."/>
            <person name="Litvintseva A."/>
            <person name="Chen Y."/>
            <person name="Heitman J."/>
            <person name="Sun S."/>
            <person name="Springer D."/>
            <person name="Dromer F."/>
            <person name="Young S.K."/>
            <person name="Zeng Q."/>
            <person name="Gargeya S."/>
            <person name="Fitzgerald M."/>
            <person name="Abouelleil A."/>
            <person name="Alvarado L."/>
            <person name="Berlin A.M."/>
            <person name="Chapman S.B."/>
            <person name="Dewar J."/>
            <person name="Goldberg J."/>
            <person name="Griggs A."/>
            <person name="Gujja S."/>
            <person name="Hansen M."/>
            <person name="Howarth C."/>
            <person name="Imamovic A."/>
            <person name="Larimer J."/>
            <person name="McCowan C."/>
            <person name="Murphy C."/>
            <person name="Pearson M."/>
            <person name="Priest M."/>
            <person name="Roberts A."/>
            <person name="Saif S."/>
            <person name="Shea T."/>
            <person name="Sykes S."/>
            <person name="Wortman J."/>
            <person name="Nusbaum C."/>
            <person name="Birren B."/>
        </authorList>
    </citation>
    <scope>NUCLEOTIDE SEQUENCE [LARGE SCALE GENOMIC DNA]</scope>
    <source>
        <strain evidence="4 5">BCC8398</strain>
    </source>
</reference>
<dbReference type="InterPro" id="IPR007306">
    <property type="entry name" value="Rit1"/>
</dbReference>
<keyword evidence="4" id="KW-0808">Transferase</keyword>
<sequence length="560" mass="61624">MSEHKAVRRYAAQHDLFNRLHSIAADEGFVRTVAGQWYNGRFEVVANQRCGNWYCDPSTSSKAYAYFKSTDGHMSHWDFNLRRSNLSFAKYSEERGGVILVDSTRKGKRMPDGLSKTVPIWCAAINLALALRRDIQPDEEWDTELYLPPQVVPPTERAQIEERLDEWAEALEASTLPLPDLSKPLRPFFVHPSTSYPPQIPDDPPYTPIICLSASRWVGAGGHDEIPNVTKLGERTVGFEYVPGGGDDDELWSRGLTPPVFHSHKSTILAKERDDLPEYVDELVLSARTGGLSFASPGKTGQEGEAAAAASSSRPVGIPEPASRIALDIGQPISGRQDWVHSCLPADTGATTGGKLRLVELRIFEVDKYPKEAPYLLRSQNEPKDIFVLATPSAKVRGKEYDTALRELVGFVRSVDGALVMRPGTRADVDRALTLLHADSSSQEQGKDFAACGRAIEAAIPGPSDRKLILPLALVILCLLPSIANQARPSESELDSPQTPIGVQVGRLPTERKMAEKGIIDKAYVADRLHQLVALWPDGNPPRAALKRVNEFLMSDGRRG</sequence>
<dbReference type="Proteomes" id="UP000092666">
    <property type="component" value="Unassembled WGS sequence"/>
</dbReference>
<dbReference type="AlphaFoldDB" id="A0A1B9GID3"/>
<dbReference type="GO" id="GO:0005737">
    <property type="term" value="C:cytoplasm"/>
    <property type="evidence" value="ECO:0007669"/>
    <property type="project" value="TreeGrafter"/>
</dbReference>
<dbReference type="PANTHER" id="PTHR31811:SF0">
    <property type="entry name" value="TRNA A64-2'-O-RIBOSYLPHOSPHATE TRANSFERASE"/>
    <property type="match status" value="1"/>
</dbReference>
<keyword evidence="5" id="KW-1185">Reference proteome</keyword>
<evidence type="ECO:0000313" key="5">
    <source>
        <dbReference type="Proteomes" id="UP000092666"/>
    </source>
</evidence>
<evidence type="ECO:0000259" key="3">
    <source>
        <dbReference type="Pfam" id="PF17184"/>
    </source>
</evidence>
<dbReference type="PANTHER" id="PTHR31811">
    <property type="entry name" value="TRNA A64-2'-O-RIBOSYLPHOSPHATE TRANSFERASE"/>
    <property type="match status" value="1"/>
</dbReference>
<dbReference type="STRING" id="1296120.A0A1B9GID3"/>
<dbReference type="OrthoDB" id="45256at2759"/>
<dbReference type="GO" id="GO:0043399">
    <property type="term" value="F:tRNA adenosine(64)-2'-O-ribosylphosphate transferase activity"/>
    <property type="evidence" value="ECO:0007669"/>
    <property type="project" value="InterPro"/>
</dbReference>
<feature type="domain" description="Rit1 DUSP-like" evidence="2">
    <location>
        <begin position="444"/>
        <end position="553"/>
    </location>
</feature>
<evidence type="ECO:0000259" key="2">
    <source>
        <dbReference type="Pfam" id="PF04179"/>
    </source>
</evidence>
<feature type="domain" description="Rit1 N-terminal" evidence="3">
    <location>
        <begin position="13"/>
        <end position="284"/>
    </location>
</feature>
<proteinExistence type="predicted"/>
<dbReference type="PIRSF" id="PIRSF007747">
    <property type="entry name" value="Ribosyl_Ptfrase"/>
    <property type="match status" value="1"/>
</dbReference>
<organism evidence="4 5">
    <name type="scientific">Kwoniella heveanensis BCC8398</name>
    <dbReference type="NCBI Taxonomy" id="1296120"/>
    <lineage>
        <taxon>Eukaryota</taxon>
        <taxon>Fungi</taxon>
        <taxon>Dikarya</taxon>
        <taxon>Basidiomycota</taxon>
        <taxon>Agaricomycotina</taxon>
        <taxon>Tremellomycetes</taxon>
        <taxon>Tremellales</taxon>
        <taxon>Cryptococcaceae</taxon>
        <taxon>Kwoniella</taxon>
    </lineage>
</organism>
<reference evidence="5" key="2">
    <citation type="submission" date="2013-12" db="EMBL/GenBank/DDBJ databases">
        <title>Evolution of pathogenesis and genome organization in the Tremellales.</title>
        <authorList>
            <person name="Cuomo C."/>
            <person name="Litvintseva A."/>
            <person name="Heitman J."/>
            <person name="Chen Y."/>
            <person name="Sun S."/>
            <person name="Springer D."/>
            <person name="Dromer F."/>
            <person name="Young S."/>
            <person name="Zeng Q."/>
            <person name="Chapman S."/>
            <person name="Gujja S."/>
            <person name="Saif S."/>
            <person name="Birren B."/>
        </authorList>
    </citation>
    <scope>NUCLEOTIDE SEQUENCE [LARGE SCALE GENOMIC DNA]</scope>
    <source>
        <strain evidence="5">BCC8398</strain>
    </source>
</reference>
<accession>A0A1B9GID3</accession>
<name>A0A1B9GID3_9TREE</name>
<feature type="region of interest" description="Disordered" evidence="1">
    <location>
        <begin position="294"/>
        <end position="317"/>
    </location>
</feature>